<gene>
    <name evidence="1" type="ORF">VNO77_15573</name>
</gene>
<keyword evidence="2" id="KW-1185">Reference proteome</keyword>
<dbReference type="AlphaFoldDB" id="A0AAN9LZN8"/>
<name>A0AAN9LZN8_CANGL</name>
<dbReference type="EMBL" id="JAYMYQ010000003">
    <property type="protein sequence ID" value="KAK7345117.1"/>
    <property type="molecule type" value="Genomic_DNA"/>
</dbReference>
<reference evidence="1 2" key="1">
    <citation type="submission" date="2024-01" db="EMBL/GenBank/DDBJ databases">
        <title>The genomes of 5 underutilized Papilionoideae crops provide insights into root nodulation and disease resistanc.</title>
        <authorList>
            <person name="Jiang F."/>
        </authorList>
    </citation>
    <scope>NUCLEOTIDE SEQUENCE [LARGE SCALE GENOMIC DNA]</scope>
    <source>
        <strain evidence="1">LVBAO_FW01</strain>
        <tissue evidence="1">Leaves</tissue>
    </source>
</reference>
<evidence type="ECO:0000313" key="2">
    <source>
        <dbReference type="Proteomes" id="UP001367508"/>
    </source>
</evidence>
<proteinExistence type="predicted"/>
<organism evidence="1 2">
    <name type="scientific">Canavalia gladiata</name>
    <name type="common">Sword bean</name>
    <name type="synonym">Dolichos gladiatus</name>
    <dbReference type="NCBI Taxonomy" id="3824"/>
    <lineage>
        <taxon>Eukaryota</taxon>
        <taxon>Viridiplantae</taxon>
        <taxon>Streptophyta</taxon>
        <taxon>Embryophyta</taxon>
        <taxon>Tracheophyta</taxon>
        <taxon>Spermatophyta</taxon>
        <taxon>Magnoliopsida</taxon>
        <taxon>eudicotyledons</taxon>
        <taxon>Gunneridae</taxon>
        <taxon>Pentapetalae</taxon>
        <taxon>rosids</taxon>
        <taxon>fabids</taxon>
        <taxon>Fabales</taxon>
        <taxon>Fabaceae</taxon>
        <taxon>Papilionoideae</taxon>
        <taxon>50 kb inversion clade</taxon>
        <taxon>NPAAA clade</taxon>
        <taxon>indigoferoid/millettioid clade</taxon>
        <taxon>Phaseoleae</taxon>
        <taxon>Canavalia</taxon>
    </lineage>
</organism>
<comment type="caution">
    <text evidence="1">The sequence shown here is derived from an EMBL/GenBank/DDBJ whole genome shotgun (WGS) entry which is preliminary data.</text>
</comment>
<evidence type="ECO:0000313" key="1">
    <source>
        <dbReference type="EMBL" id="KAK7345117.1"/>
    </source>
</evidence>
<sequence length="70" mass="8024">MGNPVQRHRASTRIVSQFHLLPTYPISLKTEIATMIRKVFTSLVETKDPVALKLKLSLMNNAFLSSYRTY</sequence>
<protein>
    <submittedName>
        <fullName evidence="1">Uncharacterized protein</fullName>
    </submittedName>
</protein>
<dbReference type="Proteomes" id="UP001367508">
    <property type="component" value="Unassembled WGS sequence"/>
</dbReference>
<accession>A0AAN9LZN8</accession>